<reference evidence="2 3" key="1">
    <citation type="submission" date="2024-11" db="EMBL/GenBank/DDBJ databases">
        <title>Chromosome-level genome assembly of Eucalyptus globulus Labill. provides insights into its genome evolution.</title>
        <authorList>
            <person name="Li X."/>
        </authorList>
    </citation>
    <scope>NUCLEOTIDE SEQUENCE [LARGE SCALE GENOMIC DNA]</scope>
    <source>
        <strain evidence="2">CL2024</strain>
        <tissue evidence="2">Fresh tender leaves</tissue>
    </source>
</reference>
<name>A0ABD3L1D0_EUCGL</name>
<keyword evidence="1" id="KW-0812">Transmembrane</keyword>
<dbReference type="EMBL" id="JBJKBG010000004">
    <property type="protein sequence ID" value="KAL3741930.1"/>
    <property type="molecule type" value="Genomic_DNA"/>
</dbReference>
<dbReference type="Proteomes" id="UP001634007">
    <property type="component" value="Unassembled WGS sequence"/>
</dbReference>
<accession>A0ABD3L1D0</accession>
<keyword evidence="3" id="KW-1185">Reference proteome</keyword>
<feature type="transmembrane region" description="Helical" evidence="1">
    <location>
        <begin position="129"/>
        <end position="150"/>
    </location>
</feature>
<dbReference type="PANTHER" id="PTHR37746:SF1">
    <property type="entry name" value="TRANSMEMBRANE PROTEIN"/>
    <property type="match status" value="1"/>
</dbReference>
<keyword evidence="1" id="KW-1133">Transmembrane helix</keyword>
<organism evidence="2 3">
    <name type="scientific">Eucalyptus globulus</name>
    <name type="common">Tasmanian blue gum</name>
    <dbReference type="NCBI Taxonomy" id="34317"/>
    <lineage>
        <taxon>Eukaryota</taxon>
        <taxon>Viridiplantae</taxon>
        <taxon>Streptophyta</taxon>
        <taxon>Embryophyta</taxon>
        <taxon>Tracheophyta</taxon>
        <taxon>Spermatophyta</taxon>
        <taxon>Magnoliopsida</taxon>
        <taxon>eudicotyledons</taxon>
        <taxon>Gunneridae</taxon>
        <taxon>Pentapetalae</taxon>
        <taxon>rosids</taxon>
        <taxon>malvids</taxon>
        <taxon>Myrtales</taxon>
        <taxon>Myrtaceae</taxon>
        <taxon>Myrtoideae</taxon>
        <taxon>Eucalypteae</taxon>
        <taxon>Eucalyptus</taxon>
    </lineage>
</organism>
<proteinExistence type="predicted"/>
<comment type="caution">
    <text evidence="2">The sequence shown here is derived from an EMBL/GenBank/DDBJ whole genome shotgun (WGS) entry which is preliminary data.</text>
</comment>
<gene>
    <name evidence="2" type="ORF">ACJRO7_017414</name>
</gene>
<evidence type="ECO:0000313" key="3">
    <source>
        <dbReference type="Proteomes" id="UP001634007"/>
    </source>
</evidence>
<dbReference type="PANTHER" id="PTHR37746">
    <property type="entry name" value="TRANSMEMBRANE PROTEIN"/>
    <property type="match status" value="1"/>
</dbReference>
<sequence>MEVQGIEFGTSNADKFLKPKVILLESSATKSFCYQRSDVHACPLWLRTLTSYIQPHFLEKTLSSMEGNGSRRESNSVAPLLHHQDCEVARRSMDCAIAGSLLAPSVLDHACALCSPPHLLPSHLLENLLLAPALIVSVVTALACLMHIGAAPEAQQVKRVSSRSVTGRGSEMGLSPDWCSEVSFAGWDVKAPLGVIHEGHEGQENGSGGSLNVYGGPSWYAVNTDSEASSEGEFPTTGGVARDCWKGGSFGGRT</sequence>
<evidence type="ECO:0000313" key="2">
    <source>
        <dbReference type="EMBL" id="KAL3741930.1"/>
    </source>
</evidence>
<evidence type="ECO:0008006" key="4">
    <source>
        <dbReference type="Google" id="ProtNLM"/>
    </source>
</evidence>
<keyword evidence="1" id="KW-0472">Membrane</keyword>
<evidence type="ECO:0000256" key="1">
    <source>
        <dbReference type="SAM" id="Phobius"/>
    </source>
</evidence>
<protein>
    <recommendedName>
        <fullName evidence="4">SWIM-type domain-containing protein</fullName>
    </recommendedName>
</protein>
<dbReference type="AlphaFoldDB" id="A0ABD3L1D0"/>